<evidence type="ECO:0000256" key="1">
    <source>
        <dbReference type="SAM" id="MobiDB-lite"/>
    </source>
</evidence>
<keyword evidence="2" id="KW-1133">Transmembrane helix</keyword>
<gene>
    <name evidence="3" type="ORF">HDK90DRAFT_56864</name>
</gene>
<sequence>MTILFRTQTTQAESLIRVPLLRVGQVDSLAELLAVKGQAVANVRPVLRQHIRVIVTLLWTTTLLLPLRSEELHTLPSLLTVQVKPRAEVIVNTRPLLLLVAVLFFRSLALLGSATLLIQLIETGPVLLQALVEPLSVLLTVQVEPLAGVLNTLGRLRIRISLGRTTTVLIQPVEPLSVLLEARVELLASLLPLQVVPGALVIQRGRLRIRIALFRAAALLVQTVEPLPILLEARIELLTGLLPLEVVPLTVILNGLGLGLSITLVWSATLLVQTVEPLSVLLEARIELLASLLPLQIVPGALVIQRGRLRIRITLFGATAIFIQLVEAGTILLQTLVESLAGLFAVEVQSLAVLLNSGRGLSLPFLGTAVELIKPSAVLLEALVEPLTGLLPIEIQSLALIVELRLSIPLLRAAVELIKTGTILLETLVESLTGLFPIEVQPLTLVVELGLGIPLLRATVELIKTGTVLLETLVESLTGLLPIQIQPLALVVELGLSIPFLRATVQLVKPGAILLQALVETLAGLLPVKVQSLTLIIELRFGIPFLRATIELVEPRTVLLETLVEPLPGLLAVKVEPLTSVVNLGSRGSVPTHEVRTKLSIGHRGGVGNGTNGQKGHNHLDGQHTDDKSDNLRRNDLRELKMVVRKTRLSYNVLIHQVHSYIPPTKSPRLALLHSVPRPGDQQSKL</sequence>
<feature type="compositionally biased region" description="Gly residues" evidence="1">
    <location>
        <begin position="603"/>
        <end position="613"/>
    </location>
</feature>
<keyword evidence="4" id="KW-1185">Reference proteome</keyword>
<comment type="caution">
    <text evidence="3">The sequence shown here is derived from an EMBL/GenBank/DDBJ whole genome shotgun (WGS) entry which is preliminary data.</text>
</comment>
<protein>
    <submittedName>
        <fullName evidence="3">Uncharacterized protein</fullName>
    </submittedName>
</protein>
<dbReference type="EMBL" id="JBBWRZ010000010">
    <property type="protein sequence ID" value="KAK8227353.1"/>
    <property type="molecule type" value="Genomic_DNA"/>
</dbReference>
<reference evidence="3 4" key="1">
    <citation type="submission" date="2024-04" db="EMBL/GenBank/DDBJ databases">
        <title>Phyllosticta paracitricarpa is synonymous to the EU quarantine fungus P. citricarpa based on phylogenomic analyses.</title>
        <authorList>
            <consortium name="Lawrence Berkeley National Laboratory"/>
            <person name="Van Ingen-Buijs V.A."/>
            <person name="Van Westerhoven A.C."/>
            <person name="Haridas S."/>
            <person name="Skiadas P."/>
            <person name="Martin F."/>
            <person name="Groenewald J.Z."/>
            <person name="Crous P.W."/>
            <person name="Seidl M.F."/>
        </authorList>
    </citation>
    <scope>NUCLEOTIDE SEQUENCE [LARGE SCALE GENOMIC DNA]</scope>
    <source>
        <strain evidence="3 4">CBS 123374</strain>
    </source>
</reference>
<evidence type="ECO:0000313" key="4">
    <source>
        <dbReference type="Proteomes" id="UP001492380"/>
    </source>
</evidence>
<organism evidence="3 4">
    <name type="scientific">Phyllosticta capitalensis</name>
    <dbReference type="NCBI Taxonomy" id="121624"/>
    <lineage>
        <taxon>Eukaryota</taxon>
        <taxon>Fungi</taxon>
        <taxon>Dikarya</taxon>
        <taxon>Ascomycota</taxon>
        <taxon>Pezizomycotina</taxon>
        <taxon>Dothideomycetes</taxon>
        <taxon>Dothideomycetes incertae sedis</taxon>
        <taxon>Botryosphaeriales</taxon>
        <taxon>Phyllostictaceae</taxon>
        <taxon>Phyllosticta</taxon>
    </lineage>
</organism>
<keyword evidence="2" id="KW-0812">Transmembrane</keyword>
<proteinExistence type="predicted"/>
<feature type="transmembrane region" description="Helical" evidence="2">
    <location>
        <begin position="96"/>
        <end position="121"/>
    </location>
</feature>
<dbReference type="Proteomes" id="UP001492380">
    <property type="component" value="Unassembled WGS sequence"/>
</dbReference>
<feature type="region of interest" description="Disordered" evidence="1">
    <location>
        <begin position="601"/>
        <end position="633"/>
    </location>
</feature>
<name>A0ABR1YF31_9PEZI</name>
<accession>A0ABR1YF31</accession>
<keyword evidence="2" id="KW-0472">Membrane</keyword>
<evidence type="ECO:0000256" key="2">
    <source>
        <dbReference type="SAM" id="Phobius"/>
    </source>
</evidence>
<evidence type="ECO:0000313" key="3">
    <source>
        <dbReference type="EMBL" id="KAK8227353.1"/>
    </source>
</evidence>
<feature type="compositionally biased region" description="Basic and acidic residues" evidence="1">
    <location>
        <begin position="618"/>
        <end position="633"/>
    </location>
</feature>